<protein>
    <submittedName>
        <fullName evidence="2">YjzD family protein</fullName>
    </submittedName>
</protein>
<dbReference type="RefSeq" id="WP_275421197.1">
    <property type="nucleotide sequence ID" value="NZ_CP106877.1"/>
</dbReference>
<dbReference type="KEGG" id="fhl:OE105_02715"/>
<keyword evidence="1" id="KW-0812">Transmembrane</keyword>
<dbReference type="Proteomes" id="UP001164726">
    <property type="component" value="Chromosome"/>
</dbReference>
<dbReference type="AlphaFoldDB" id="A0A9E8M162"/>
<dbReference type="EMBL" id="CP106877">
    <property type="protein sequence ID" value="WAA13057.1"/>
    <property type="molecule type" value="Genomic_DNA"/>
</dbReference>
<keyword evidence="1" id="KW-1133">Transmembrane helix</keyword>
<accession>A0A9E8M162</accession>
<name>A0A9E8M162_9BACI</name>
<dbReference type="InterPro" id="IPR021324">
    <property type="entry name" value="DUF2929"/>
</dbReference>
<gene>
    <name evidence="2" type="ORF">OE105_02715</name>
</gene>
<proteinExistence type="predicted"/>
<dbReference type="Pfam" id="PF11151">
    <property type="entry name" value="DUF2929"/>
    <property type="match status" value="1"/>
</dbReference>
<keyword evidence="1" id="KW-0472">Membrane</keyword>
<reference evidence="2" key="1">
    <citation type="submission" date="2022-09" db="EMBL/GenBank/DDBJ databases">
        <title>Complete Genomes of Fervidibacillus albus and Fervidibacillus halotolerans isolated from tidal flat sediments.</title>
        <authorList>
            <person name="Kwon K.K."/>
            <person name="Yang S.-H."/>
            <person name="Park M.J."/>
            <person name="Oh H.-M."/>
        </authorList>
    </citation>
    <scope>NUCLEOTIDE SEQUENCE</scope>
    <source>
        <strain evidence="2">MEBiC13594</strain>
    </source>
</reference>
<organism evidence="2 3">
    <name type="scientific">Fervidibacillus halotolerans</name>
    <dbReference type="NCBI Taxonomy" id="2980027"/>
    <lineage>
        <taxon>Bacteria</taxon>
        <taxon>Bacillati</taxon>
        <taxon>Bacillota</taxon>
        <taxon>Bacilli</taxon>
        <taxon>Bacillales</taxon>
        <taxon>Bacillaceae</taxon>
        <taxon>Fervidibacillus</taxon>
    </lineage>
</organism>
<evidence type="ECO:0000313" key="3">
    <source>
        <dbReference type="Proteomes" id="UP001164726"/>
    </source>
</evidence>
<feature type="transmembrane region" description="Helical" evidence="1">
    <location>
        <begin position="36"/>
        <end position="52"/>
    </location>
</feature>
<keyword evidence="3" id="KW-1185">Reference proteome</keyword>
<evidence type="ECO:0000256" key="1">
    <source>
        <dbReference type="SAM" id="Phobius"/>
    </source>
</evidence>
<sequence>MKYLFTFIWSFLLSHMVTYVVGSILGATYSFETGNFLTVGLFILVLFIPILLPKDGQTAEK</sequence>
<evidence type="ECO:0000313" key="2">
    <source>
        <dbReference type="EMBL" id="WAA13057.1"/>
    </source>
</evidence>